<evidence type="ECO:0000313" key="1">
    <source>
        <dbReference type="EMBL" id="SMC36752.1"/>
    </source>
</evidence>
<reference evidence="1" key="1">
    <citation type="submission" date="2017-04" db="EMBL/GenBank/DDBJ databases">
        <authorList>
            <person name="Varghese N."/>
            <person name="Submissions S."/>
        </authorList>
    </citation>
    <scope>NUCLEOTIDE SEQUENCE</scope>
    <source>
        <strain evidence="1">WTE2008</strain>
    </source>
</reference>
<gene>
    <name evidence="1" type="ORF">SAMN06297397_0332</name>
</gene>
<protein>
    <submittedName>
        <fullName evidence="1">Transglutaminase-like superfamily protein</fullName>
    </submittedName>
</protein>
<sequence>MSETVRSRLVHALLSMLLAVGLLLPLLGILDSALVSPLVLLPVAVVILIFELSSINRITRLAAAGVSAVLLLLWLFAMGGMLTVSDVVMAVVLRFNGILSAVPLVSTPAAIILTIVVTLVSCFACLRNASILPATLLCFGMILLIYLTASEQVIPMFLPALAALLLLLMTERFPETPLPHLLPFAALLVVLAFLLAGNGTGQNALRQKADELRQAVLDRLFFTEPRDVFSLRRDGYYPQGQDQLGGKPNPKDDPVMIVSTPRNVYLRGVILNDYTGRKWQNTTGARRYLRQSARLASMREALFDENLPSPSVRNALCEPVTVSVRMLSESASTLFVPQRVRELYPGGDLVPYFSNSSELFITRNLKPDDTYSVSAPLFQAGDPGLGTLIEVCSTLEDSAYSDIVDTYTVLPNHLEEPVYAIAVEVSSIKASPYEKALALQSWLARNCRYTLDVEPQSANDDFVTHFLLDTREGYCTHFASAMTVLCRMIGLPARYIEGYLAEPDEDGNALVTGLSAHAWTEVYFSGFGWLTFDATPRRSGNNNSDNNNNADSSDSPSAPPTENTPEPTPEPTPDPSQDPQQDPPQNSPEPPPETPEPESSPQDTASGSSAWFWILLLLLIAAAALRIWLTSPVTRAKRAGSEMERFDIWTQEISDLLSAENLTRRKGETPMAFGRRIDRTARFGVSLNTVCECISLIRYSRSSATDTDTGLVRDSSVLLKSELSRPALARYFFRRIFVPVKKRLSL</sequence>
<organism evidence="1 2">
    <name type="scientific">Aristaeella lactis</name>
    <dbReference type="NCBI Taxonomy" id="3046383"/>
    <lineage>
        <taxon>Bacteria</taxon>
        <taxon>Bacillati</taxon>
        <taxon>Bacillota</taxon>
        <taxon>Clostridia</taxon>
        <taxon>Eubacteriales</taxon>
        <taxon>Aristaeellaceae</taxon>
        <taxon>Aristaeella</taxon>
    </lineage>
</organism>
<dbReference type="EMBL" id="FWXZ01000001">
    <property type="protein sequence ID" value="SMC36752.1"/>
    <property type="molecule type" value="Genomic_DNA"/>
</dbReference>
<dbReference type="Proteomes" id="UP000192328">
    <property type="component" value="Unassembled WGS sequence"/>
</dbReference>
<accession>A0AC61PHU4</accession>
<keyword evidence="2" id="KW-1185">Reference proteome</keyword>
<proteinExistence type="predicted"/>
<evidence type="ECO:0000313" key="2">
    <source>
        <dbReference type="Proteomes" id="UP000192328"/>
    </source>
</evidence>
<name>A0AC61PHU4_9FIRM</name>
<comment type="caution">
    <text evidence="1">The sequence shown here is derived from an EMBL/GenBank/DDBJ whole genome shotgun (WGS) entry which is preliminary data.</text>
</comment>